<evidence type="ECO:0000313" key="4">
    <source>
        <dbReference type="Proteomes" id="UP000231586"/>
    </source>
</evidence>
<dbReference type="PANTHER" id="PTHR34293:SF1">
    <property type="entry name" value="HTH-TYPE TRANSCRIPTIONAL REGULATOR TRMBL2"/>
    <property type="match status" value="1"/>
</dbReference>
<name>A0A2M8WSA3_9MICO</name>
<evidence type="ECO:0000313" key="3">
    <source>
        <dbReference type="EMBL" id="PJI93809.1"/>
    </source>
</evidence>
<dbReference type="PANTHER" id="PTHR34293">
    <property type="entry name" value="HTH-TYPE TRANSCRIPTIONAL REGULATOR TRMBL2"/>
    <property type="match status" value="1"/>
</dbReference>
<dbReference type="InterPro" id="IPR036388">
    <property type="entry name" value="WH-like_DNA-bd_sf"/>
</dbReference>
<dbReference type="InterPro" id="IPR016032">
    <property type="entry name" value="Sig_transdc_resp-reg_C-effctor"/>
</dbReference>
<evidence type="ECO:0000256" key="1">
    <source>
        <dbReference type="SAM" id="MobiDB-lite"/>
    </source>
</evidence>
<comment type="caution">
    <text evidence="3">The sequence shown here is derived from an EMBL/GenBank/DDBJ whole genome shotgun (WGS) entry which is preliminary data.</text>
</comment>
<dbReference type="RefSeq" id="WP_170044607.1">
    <property type="nucleotide sequence ID" value="NZ_PGTZ01000007.1"/>
</dbReference>
<accession>A0A2M8WSA3</accession>
<dbReference type="Gene3D" id="1.10.10.10">
    <property type="entry name" value="Winged helix-like DNA-binding domain superfamily/Winged helix DNA-binding domain"/>
    <property type="match status" value="1"/>
</dbReference>
<dbReference type="AlphaFoldDB" id="A0A2M8WSA3"/>
<sequence length="340" mass="36958">MADNRHMLGGFRSDEDAHDEAVYRLAMSGVGTTAGHAGLLLGCTVVEARAALGRLAERGLVVRNADDEGRWLAAPPELVLAPELARGRERLRRDEELLADLVETFHRERSPRSAQELVEVVEGATQAVRLAQIEAAARHVVCAFQTGANTVVPVAETLHPEWQAPGPTQPEETLDTSSADEGRQSPLREGLAYRLVVDPAYLGEPGALQKLDEWTLFGQQVRVVNHQLPKVMVADSDIGLVQVGPTTTLVLHGPLAGVAQSLFDATWRYARPYLPRDAELETNDVQLLQLMLAGLTDAAMANQLGASPRTVQRRLRALMDLAGARTRIQLGGYAVRNGWV</sequence>
<dbReference type="SUPFAM" id="SSF46894">
    <property type="entry name" value="C-terminal effector domain of the bipartite response regulators"/>
    <property type="match status" value="1"/>
</dbReference>
<evidence type="ECO:0000259" key="2">
    <source>
        <dbReference type="SMART" id="SM00421"/>
    </source>
</evidence>
<protein>
    <recommendedName>
        <fullName evidence="2">HTH luxR-type domain-containing protein</fullName>
    </recommendedName>
</protein>
<keyword evidence="4" id="KW-1185">Reference proteome</keyword>
<organism evidence="3 4">
    <name type="scientific">Luteimicrobium subarcticum</name>
    <dbReference type="NCBI Taxonomy" id="620910"/>
    <lineage>
        <taxon>Bacteria</taxon>
        <taxon>Bacillati</taxon>
        <taxon>Actinomycetota</taxon>
        <taxon>Actinomycetes</taxon>
        <taxon>Micrococcales</taxon>
        <taxon>Luteimicrobium</taxon>
    </lineage>
</organism>
<gene>
    <name evidence="3" type="ORF">CLV34_1284</name>
</gene>
<dbReference type="GO" id="GO:0003677">
    <property type="term" value="F:DNA binding"/>
    <property type="evidence" value="ECO:0007669"/>
    <property type="project" value="InterPro"/>
</dbReference>
<dbReference type="GO" id="GO:0006355">
    <property type="term" value="P:regulation of DNA-templated transcription"/>
    <property type="evidence" value="ECO:0007669"/>
    <property type="project" value="InterPro"/>
</dbReference>
<dbReference type="InterPro" id="IPR000792">
    <property type="entry name" value="Tscrpt_reg_LuxR_C"/>
</dbReference>
<feature type="region of interest" description="Disordered" evidence="1">
    <location>
        <begin position="160"/>
        <end position="184"/>
    </location>
</feature>
<reference evidence="3 4" key="1">
    <citation type="submission" date="2017-11" db="EMBL/GenBank/DDBJ databases">
        <title>Genomic Encyclopedia of Archaeal and Bacterial Type Strains, Phase II (KMG-II): From Individual Species to Whole Genera.</title>
        <authorList>
            <person name="Goeker M."/>
        </authorList>
    </citation>
    <scope>NUCLEOTIDE SEQUENCE [LARGE SCALE GENOMIC DNA]</scope>
    <source>
        <strain evidence="3 4">DSM 22413</strain>
    </source>
</reference>
<proteinExistence type="predicted"/>
<dbReference type="EMBL" id="PGTZ01000007">
    <property type="protein sequence ID" value="PJI93809.1"/>
    <property type="molecule type" value="Genomic_DNA"/>
</dbReference>
<dbReference type="Proteomes" id="UP000231586">
    <property type="component" value="Unassembled WGS sequence"/>
</dbReference>
<dbReference type="SMART" id="SM00421">
    <property type="entry name" value="HTH_LUXR"/>
    <property type="match status" value="1"/>
</dbReference>
<dbReference type="InterPro" id="IPR051797">
    <property type="entry name" value="TrmB-like"/>
</dbReference>
<feature type="domain" description="HTH luxR-type" evidence="2">
    <location>
        <begin position="277"/>
        <end position="334"/>
    </location>
</feature>